<evidence type="ECO:0000313" key="3">
    <source>
        <dbReference type="Proteomes" id="UP000283210"/>
    </source>
</evidence>
<accession>A0A437D651</accession>
<dbReference type="OrthoDB" id="9991235at2759"/>
<reference evidence="2 3" key="2">
    <citation type="submission" date="2019-01" db="EMBL/GenBank/DDBJ databases">
        <title>A chromosome length genome reference of the Java medaka (oryzias javanicus).</title>
        <authorList>
            <person name="Herpin A."/>
            <person name="Takehana Y."/>
            <person name="Naruse K."/>
            <person name="Ansai S."/>
            <person name="Kawaguchi M."/>
        </authorList>
    </citation>
    <scope>NUCLEOTIDE SEQUENCE [LARGE SCALE GENOMIC DNA]</scope>
    <source>
        <strain evidence="2">RS831</strain>
        <tissue evidence="2">Whole body</tissue>
    </source>
</reference>
<feature type="compositionally biased region" description="Basic and acidic residues" evidence="1">
    <location>
        <begin position="16"/>
        <end position="25"/>
    </location>
</feature>
<keyword evidence="3" id="KW-1185">Reference proteome</keyword>
<proteinExistence type="predicted"/>
<dbReference type="AlphaFoldDB" id="A0A437D651"/>
<dbReference type="EMBL" id="CM012443">
    <property type="protein sequence ID" value="RVE70635.1"/>
    <property type="molecule type" value="Genomic_DNA"/>
</dbReference>
<evidence type="ECO:0000256" key="1">
    <source>
        <dbReference type="SAM" id="MobiDB-lite"/>
    </source>
</evidence>
<reference evidence="2 3" key="1">
    <citation type="submission" date="2018-11" db="EMBL/GenBank/DDBJ databases">
        <authorList>
            <person name="Lopez-Roques C."/>
            <person name="Donnadieu C."/>
            <person name="Bouchez O."/>
            <person name="Klopp C."/>
            <person name="Cabau C."/>
            <person name="Zahm M."/>
        </authorList>
    </citation>
    <scope>NUCLEOTIDE SEQUENCE [LARGE SCALE GENOMIC DNA]</scope>
    <source>
        <strain evidence="2">RS831</strain>
        <tissue evidence="2">Whole body</tissue>
    </source>
</reference>
<protein>
    <submittedName>
        <fullName evidence="2">Uncharacterized protein</fullName>
    </submittedName>
</protein>
<feature type="region of interest" description="Disordered" evidence="1">
    <location>
        <begin position="1"/>
        <end position="26"/>
    </location>
</feature>
<evidence type="ECO:0000313" key="2">
    <source>
        <dbReference type="EMBL" id="RVE70635.1"/>
    </source>
</evidence>
<sequence>MENRKRPLDSVLSSNDRFKTPEKSRSPVLLPGSDLLQWGVEETCQYLRNEGLGEWENVFRVVLVTVCASSTASRNSGK</sequence>
<gene>
    <name evidence="2" type="ORF">OJAV_G00066530</name>
</gene>
<name>A0A437D651_ORYJA</name>
<dbReference type="Proteomes" id="UP000283210">
    <property type="component" value="Chromosome 7"/>
</dbReference>
<organism evidence="2 3">
    <name type="scientific">Oryzias javanicus</name>
    <name type="common">Javanese ricefish</name>
    <name type="synonym">Aplocheilus javanicus</name>
    <dbReference type="NCBI Taxonomy" id="123683"/>
    <lineage>
        <taxon>Eukaryota</taxon>
        <taxon>Metazoa</taxon>
        <taxon>Chordata</taxon>
        <taxon>Craniata</taxon>
        <taxon>Vertebrata</taxon>
        <taxon>Euteleostomi</taxon>
        <taxon>Actinopterygii</taxon>
        <taxon>Neopterygii</taxon>
        <taxon>Teleostei</taxon>
        <taxon>Neoteleostei</taxon>
        <taxon>Acanthomorphata</taxon>
        <taxon>Ovalentaria</taxon>
        <taxon>Atherinomorphae</taxon>
        <taxon>Beloniformes</taxon>
        <taxon>Adrianichthyidae</taxon>
        <taxon>Oryziinae</taxon>
        <taxon>Oryzias</taxon>
    </lineage>
</organism>